<proteinExistence type="inferred from homology"/>
<evidence type="ECO:0000313" key="4">
    <source>
        <dbReference type="EMBL" id="MFC6672648.1"/>
    </source>
</evidence>
<protein>
    <submittedName>
        <fullName evidence="4">NAD-dependent succinate-semialdehyde dehydrogenase</fullName>
        <ecNumber evidence="4">1.2.1.-</ecNumber>
    </submittedName>
</protein>
<dbReference type="InterPro" id="IPR015590">
    <property type="entry name" value="Aldehyde_DH_dom"/>
</dbReference>
<dbReference type="Proteomes" id="UP001596422">
    <property type="component" value="Unassembled WGS sequence"/>
</dbReference>
<dbReference type="RefSeq" id="WP_379911074.1">
    <property type="nucleotide sequence ID" value="NZ_JBHSWE010000001.1"/>
</dbReference>
<name>A0ABW2A5J1_9GAMM</name>
<dbReference type="Gene3D" id="3.40.605.10">
    <property type="entry name" value="Aldehyde Dehydrogenase, Chain A, domain 1"/>
    <property type="match status" value="1"/>
</dbReference>
<evidence type="ECO:0000256" key="2">
    <source>
        <dbReference type="ARBA" id="ARBA00023002"/>
    </source>
</evidence>
<dbReference type="InterPro" id="IPR016162">
    <property type="entry name" value="Ald_DH_N"/>
</dbReference>
<evidence type="ECO:0000313" key="5">
    <source>
        <dbReference type="Proteomes" id="UP001596422"/>
    </source>
</evidence>
<dbReference type="PANTHER" id="PTHR43353">
    <property type="entry name" value="SUCCINATE-SEMIALDEHYDE DEHYDROGENASE, MITOCHONDRIAL"/>
    <property type="match status" value="1"/>
</dbReference>
<dbReference type="EC" id="1.2.1.-" evidence="4"/>
<dbReference type="PANTHER" id="PTHR43353:SF5">
    <property type="entry name" value="SUCCINATE-SEMIALDEHYDE DEHYDROGENASE, MITOCHONDRIAL"/>
    <property type="match status" value="1"/>
</dbReference>
<dbReference type="CDD" id="cd07103">
    <property type="entry name" value="ALDH_F5_SSADH_GabD"/>
    <property type="match status" value="1"/>
</dbReference>
<reference evidence="5" key="1">
    <citation type="journal article" date="2019" name="Int. J. Syst. Evol. Microbiol.">
        <title>The Global Catalogue of Microorganisms (GCM) 10K type strain sequencing project: providing services to taxonomists for standard genome sequencing and annotation.</title>
        <authorList>
            <consortium name="The Broad Institute Genomics Platform"/>
            <consortium name="The Broad Institute Genome Sequencing Center for Infectious Disease"/>
            <person name="Wu L."/>
            <person name="Ma J."/>
        </authorList>
    </citation>
    <scope>NUCLEOTIDE SEQUENCE [LARGE SCALE GENOMIC DNA]</scope>
    <source>
        <strain evidence="5">NBRC 111756</strain>
    </source>
</reference>
<dbReference type="InterPro" id="IPR016160">
    <property type="entry name" value="Ald_DH_CS_CYS"/>
</dbReference>
<evidence type="ECO:0000256" key="1">
    <source>
        <dbReference type="ARBA" id="ARBA00009986"/>
    </source>
</evidence>
<dbReference type="InterPro" id="IPR050740">
    <property type="entry name" value="Aldehyde_DH_Superfamily"/>
</dbReference>
<evidence type="ECO:0000259" key="3">
    <source>
        <dbReference type="Pfam" id="PF00171"/>
    </source>
</evidence>
<comment type="similarity">
    <text evidence="1">Belongs to the aldehyde dehydrogenase family.</text>
</comment>
<accession>A0ABW2A5J1</accession>
<dbReference type="GO" id="GO:0016491">
    <property type="term" value="F:oxidoreductase activity"/>
    <property type="evidence" value="ECO:0007669"/>
    <property type="project" value="UniProtKB-KW"/>
</dbReference>
<dbReference type="EMBL" id="JBHSWE010000001">
    <property type="protein sequence ID" value="MFC6672648.1"/>
    <property type="molecule type" value="Genomic_DNA"/>
</dbReference>
<comment type="caution">
    <text evidence="4">The sequence shown here is derived from an EMBL/GenBank/DDBJ whole genome shotgun (WGS) entry which is preliminary data.</text>
</comment>
<dbReference type="InterPro" id="IPR016161">
    <property type="entry name" value="Ald_DH/histidinol_DH"/>
</dbReference>
<gene>
    <name evidence="4" type="ORF">ACFQDL_23170</name>
</gene>
<feature type="domain" description="Aldehyde dehydrogenase" evidence="3">
    <location>
        <begin position="15"/>
        <end position="473"/>
    </location>
</feature>
<sequence>MPKYESLLYINGEWCSAADGGTRAVINPATEEVVGSVAQATDSDIQRAIDAAQRGFEHWRSVSPQERKSILKRVAARILEQRESLAVSITLEQGKPLEEARLEIDRTVDAFEWCAEEATRTYGRLLPQRKAGSREMVIREPIGPVAGFSPWNFPAAMAARKIAAALGAGCSMVIKPSEEAPAICAGLVQACHDAGVPPGVINLLLGPSDKISTRLIESSVIKKISLTGSVPVGRKVSSLAGQFLKPVTMELGGHAPVIIFDDADVEKAAAMTAAFKFRNAGQVCLGVSRVFVQQNVYEQFLDCFLAHVSRLKLGNGMDPDVTMGPLANQRRLDAMEAMVADAKARGATVRYGGKRWGDQGYFWEPTVITDIGDDALLMREEPFGPVVPVVSFVNFEEVIERANQLPLGLAGYAFTRSLVRSTAIVDALEAGWLGVNNFSPALSEAPFGGMKDSGIGYEGGPEGFASYTQIKFVSQDSL</sequence>
<organism evidence="4 5">
    <name type="scientific">Marinobacterium aestuariivivens</name>
    <dbReference type="NCBI Taxonomy" id="1698799"/>
    <lineage>
        <taxon>Bacteria</taxon>
        <taxon>Pseudomonadati</taxon>
        <taxon>Pseudomonadota</taxon>
        <taxon>Gammaproteobacteria</taxon>
        <taxon>Oceanospirillales</taxon>
        <taxon>Oceanospirillaceae</taxon>
        <taxon>Marinobacterium</taxon>
    </lineage>
</organism>
<dbReference type="SUPFAM" id="SSF53720">
    <property type="entry name" value="ALDH-like"/>
    <property type="match status" value="1"/>
</dbReference>
<keyword evidence="2 4" id="KW-0560">Oxidoreductase</keyword>
<dbReference type="Pfam" id="PF00171">
    <property type="entry name" value="Aldedh"/>
    <property type="match status" value="1"/>
</dbReference>
<keyword evidence="5" id="KW-1185">Reference proteome</keyword>
<dbReference type="InterPro" id="IPR016163">
    <property type="entry name" value="Ald_DH_C"/>
</dbReference>
<dbReference type="PROSITE" id="PS00070">
    <property type="entry name" value="ALDEHYDE_DEHYDR_CYS"/>
    <property type="match status" value="1"/>
</dbReference>
<dbReference type="Gene3D" id="3.40.309.10">
    <property type="entry name" value="Aldehyde Dehydrogenase, Chain A, domain 2"/>
    <property type="match status" value="1"/>
</dbReference>